<name>A0ABU3SD25_9HYPH</name>
<sequence>MRAQERCLSIGLEIARRSFTKLYHIQPAAADLARSCADTPGFHEPAQDFVNPPARTVLASSRRIFGAFREALE</sequence>
<dbReference type="Proteomes" id="UP001254257">
    <property type="component" value="Unassembled WGS sequence"/>
</dbReference>
<gene>
    <name evidence="1" type="ORF">RKE40_22565</name>
</gene>
<reference evidence="1 2" key="1">
    <citation type="submission" date="2023-09" db="EMBL/GenBank/DDBJ databases">
        <title>Whole genome shotgun sequencing (WGS) of Bosea sp. ZW T0_25, isolated from stored onions (Allium cepa).</title>
        <authorList>
            <person name="Stoll D.A."/>
            <person name="Huch M."/>
        </authorList>
    </citation>
    <scope>NUCLEOTIDE SEQUENCE [LARGE SCALE GENOMIC DNA]</scope>
    <source>
        <strain evidence="1 2">ZW T0_25</strain>
    </source>
</reference>
<keyword evidence="2" id="KW-1185">Reference proteome</keyword>
<accession>A0ABU3SD25</accession>
<protein>
    <submittedName>
        <fullName evidence="1">Uncharacterized protein</fullName>
    </submittedName>
</protein>
<proteinExistence type="predicted"/>
<comment type="caution">
    <text evidence="1">The sequence shown here is derived from an EMBL/GenBank/DDBJ whole genome shotgun (WGS) entry which is preliminary data.</text>
</comment>
<dbReference type="RefSeq" id="WP_316020455.1">
    <property type="nucleotide sequence ID" value="NZ_JAWDID010000046.1"/>
</dbReference>
<organism evidence="1 2">
    <name type="scientific">Bosea rubneri</name>
    <dbReference type="NCBI Taxonomy" id="3075434"/>
    <lineage>
        <taxon>Bacteria</taxon>
        <taxon>Pseudomonadati</taxon>
        <taxon>Pseudomonadota</taxon>
        <taxon>Alphaproteobacteria</taxon>
        <taxon>Hyphomicrobiales</taxon>
        <taxon>Boseaceae</taxon>
        <taxon>Bosea</taxon>
    </lineage>
</organism>
<evidence type="ECO:0000313" key="2">
    <source>
        <dbReference type="Proteomes" id="UP001254257"/>
    </source>
</evidence>
<dbReference type="EMBL" id="JAWDID010000046">
    <property type="protein sequence ID" value="MDU0342691.1"/>
    <property type="molecule type" value="Genomic_DNA"/>
</dbReference>
<evidence type="ECO:0000313" key="1">
    <source>
        <dbReference type="EMBL" id="MDU0342691.1"/>
    </source>
</evidence>